<comment type="caution">
    <text evidence="1">The sequence shown here is derived from an EMBL/GenBank/DDBJ whole genome shotgun (WGS) entry which is preliminary data.</text>
</comment>
<name>A0ACB8SL33_9AGAM</name>
<keyword evidence="2" id="KW-1185">Reference proteome</keyword>
<dbReference type="Proteomes" id="UP000814140">
    <property type="component" value="Unassembled WGS sequence"/>
</dbReference>
<gene>
    <name evidence="1" type="ORF">BV25DRAFT_1978268</name>
</gene>
<reference evidence="1" key="2">
    <citation type="journal article" date="2022" name="New Phytol.">
        <title>Evolutionary transition to the ectomycorrhizal habit in the genomes of a hyperdiverse lineage of mushroom-forming fungi.</title>
        <authorList>
            <person name="Looney B."/>
            <person name="Miyauchi S."/>
            <person name="Morin E."/>
            <person name="Drula E."/>
            <person name="Courty P.E."/>
            <person name="Kohler A."/>
            <person name="Kuo A."/>
            <person name="LaButti K."/>
            <person name="Pangilinan J."/>
            <person name="Lipzen A."/>
            <person name="Riley R."/>
            <person name="Andreopoulos W."/>
            <person name="He G."/>
            <person name="Johnson J."/>
            <person name="Nolan M."/>
            <person name="Tritt A."/>
            <person name="Barry K.W."/>
            <person name="Grigoriev I.V."/>
            <person name="Nagy L.G."/>
            <person name="Hibbett D."/>
            <person name="Henrissat B."/>
            <person name="Matheny P.B."/>
            <person name="Labbe J."/>
            <person name="Martin F.M."/>
        </authorList>
    </citation>
    <scope>NUCLEOTIDE SEQUENCE</scope>
    <source>
        <strain evidence="1">HHB10654</strain>
    </source>
</reference>
<organism evidence="1 2">
    <name type="scientific">Artomyces pyxidatus</name>
    <dbReference type="NCBI Taxonomy" id="48021"/>
    <lineage>
        <taxon>Eukaryota</taxon>
        <taxon>Fungi</taxon>
        <taxon>Dikarya</taxon>
        <taxon>Basidiomycota</taxon>
        <taxon>Agaricomycotina</taxon>
        <taxon>Agaricomycetes</taxon>
        <taxon>Russulales</taxon>
        <taxon>Auriscalpiaceae</taxon>
        <taxon>Artomyces</taxon>
    </lineage>
</organism>
<accession>A0ACB8SL33</accession>
<evidence type="ECO:0000313" key="2">
    <source>
        <dbReference type="Proteomes" id="UP000814140"/>
    </source>
</evidence>
<proteinExistence type="predicted"/>
<sequence length="536" mass="60085">MASYYLIVFDFVALVAVFLVYSSFESRRRRKGLAYPPGPRPLPVVGNLFDIPSEYSWLTYAEWAKTYGDVISLTVLGQVIVVLNSPTAARDLLDKRSAFYSERPKVPFYDLMEWGWFVPTSRYDDVWRAGRKVLDRGLRPNVAVQYQPMQKAKVHNLLKNLASQPEKFKEHTEHFQGSIIMASVYGYDVQEHADRYLGVACEMSLLGSRTVLPGALLVNDLPFLKYFPEWLPGMGFKSLARYGRRLGEEVVDAPFQFVKNGMRDGSARPSMTLFNLQDLDDIDSPESQETLRLIAGTSGSLHAAGADTVRGPSFVRNRVLFVLTPHLIFPQTVSAMLSFLLMLVLYPEVQRKAQAELDAVTGAARLPDFSDRPRLPYIDAVCKELLRWRVITALGVPHAALQDDVYKGYFIPKGKYSECRAMLHDPNVYPDPETFRPERFLTEDGQVKDDPTLSAVFGFGKRICPGRHLVDSTLFIFVTSVLSVFTLGKAKDAQGHEIPVDSVSTGALVSHPAPFKCSITLRDKKAEKLVSGLQGE</sequence>
<evidence type="ECO:0000313" key="1">
    <source>
        <dbReference type="EMBL" id="KAI0056406.1"/>
    </source>
</evidence>
<dbReference type="EMBL" id="MU277265">
    <property type="protein sequence ID" value="KAI0056406.1"/>
    <property type="molecule type" value="Genomic_DNA"/>
</dbReference>
<protein>
    <submittedName>
        <fullName evidence="1">Cytochrome P450</fullName>
    </submittedName>
</protein>
<reference evidence="1" key="1">
    <citation type="submission" date="2021-03" db="EMBL/GenBank/DDBJ databases">
        <authorList>
            <consortium name="DOE Joint Genome Institute"/>
            <person name="Ahrendt S."/>
            <person name="Looney B.P."/>
            <person name="Miyauchi S."/>
            <person name="Morin E."/>
            <person name="Drula E."/>
            <person name="Courty P.E."/>
            <person name="Chicoki N."/>
            <person name="Fauchery L."/>
            <person name="Kohler A."/>
            <person name="Kuo A."/>
            <person name="Labutti K."/>
            <person name="Pangilinan J."/>
            <person name="Lipzen A."/>
            <person name="Riley R."/>
            <person name="Andreopoulos W."/>
            <person name="He G."/>
            <person name="Johnson J."/>
            <person name="Barry K.W."/>
            <person name="Grigoriev I.V."/>
            <person name="Nagy L."/>
            <person name="Hibbett D."/>
            <person name="Henrissat B."/>
            <person name="Matheny P.B."/>
            <person name="Labbe J."/>
            <person name="Martin F."/>
        </authorList>
    </citation>
    <scope>NUCLEOTIDE SEQUENCE</scope>
    <source>
        <strain evidence="1">HHB10654</strain>
    </source>
</reference>